<protein>
    <submittedName>
        <fullName evidence="1">Uncharacterized protein</fullName>
    </submittedName>
</protein>
<name>A0ABY5PKF3_9ACTN</name>
<evidence type="ECO:0000313" key="2">
    <source>
        <dbReference type="Proteomes" id="UP001058860"/>
    </source>
</evidence>
<evidence type="ECO:0000313" key="1">
    <source>
        <dbReference type="EMBL" id="UUY05089.1"/>
    </source>
</evidence>
<keyword evidence="2" id="KW-1185">Reference proteome</keyword>
<sequence>MTEREQPTGPWTPEEIERERRARAAMVRANAQRGIEANFKEAAAGARFAERFAASFTPRDDGA</sequence>
<dbReference type="EMBL" id="CP088295">
    <property type="protein sequence ID" value="UUY05089.1"/>
    <property type="molecule type" value="Genomic_DNA"/>
</dbReference>
<proteinExistence type="predicted"/>
<dbReference type="Proteomes" id="UP001058860">
    <property type="component" value="Chromosome"/>
</dbReference>
<organism evidence="1 2">
    <name type="scientific">Svornostia abyssi</name>
    <dbReference type="NCBI Taxonomy" id="2898438"/>
    <lineage>
        <taxon>Bacteria</taxon>
        <taxon>Bacillati</taxon>
        <taxon>Actinomycetota</taxon>
        <taxon>Thermoleophilia</taxon>
        <taxon>Solirubrobacterales</taxon>
        <taxon>Baekduiaceae</taxon>
        <taxon>Svornostia</taxon>
    </lineage>
</organism>
<reference evidence="2" key="1">
    <citation type="submission" date="2021-11" db="EMBL/GenBank/DDBJ databases">
        <title>Cultivation dependent microbiological survey of springs from the worlds oldest radium mine currently devoted to the extraction of radon-saturated water.</title>
        <authorList>
            <person name="Kapinusova G."/>
            <person name="Smrhova T."/>
            <person name="Strejcek M."/>
            <person name="Suman J."/>
            <person name="Jani K."/>
            <person name="Pajer P."/>
            <person name="Uhlik O."/>
        </authorList>
    </citation>
    <scope>NUCLEOTIDE SEQUENCE [LARGE SCALE GENOMIC DNA]</scope>
    <source>
        <strain evidence="2">J379</strain>
    </source>
</reference>
<dbReference type="RefSeq" id="WP_353865557.1">
    <property type="nucleotide sequence ID" value="NZ_CP088295.1"/>
</dbReference>
<gene>
    <name evidence="1" type="ORF">LRS13_06055</name>
</gene>
<accession>A0ABY5PKF3</accession>